<name>A0AAN6JH55_9BASI</name>
<evidence type="ECO:0000256" key="1">
    <source>
        <dbReference type="SAM" id="MobiDB-lite"/>
    </source>
</evidence>
<gene>
    <name evidence="2" type="ORF">OC842_007250</name>
</gene>
<organism evidence="2 3">
    <name type="scientific">Tilletia horrida</name>
    <dbReference type="NCBI Taxonomy" id="155126"/>
    <lineage>
        <taxon>Eukaryota</taxon>
        <taxon>Fungi</taxon>
        <taxon>Dikarya</taxon>
        <taxon>Basidiomycota</taxon>
        <taxon>Ustilaginomycotina</taxon>
        <taxon>Exobasidiomycetes</taxon>
        <taxon>Tilletiales</taxon>
        <taxon>Tilletiaceae</taxon>
        <taxon>Tilletia</taxon>
    </lineage>
</organism>
<comment type="caution">
    <text evidence="2">The sequence shown here is derived from an EMBL/GenBank/DDBJ whole genome shotgun (WGS) entry which is preliminary data.</text>
</comment>
<reference evidence="2" key="1">
    <citation type="journal article" date="2023" name="PhytoFront">
        <title>Draft Genome Resources of Seven Strains of Tilletia horrida, Causal Agent of Kernel Smut of Rice.</title>
        <authorList>
            <person name="Khanal S."/>
            <person name="Antony Babu S."/>
            <person name="Zhou X.G."/>
        </authorList>
    </citation>
    <scope>NUCLEOTIDE SEQUENCE</scope>
    <source>
        <strain evidence="2">TX3</strain>
    </source>
</reference>
<accession>A0AAN6JH55</accession>
<evidence type="ECO:0000313" key="2">
    <source>
        <dbReference type="EMBL" id="KAK0520000.1"/>
    </source>
</evidence>
<protein>
    <submittedName>
        <fullName evidence="2">Uncharacterized protein</fullName>
    </submittedName>
</protein>
<keyword evidence="3" id="KW-1185">Reference proteome</keyword>
<feature type="region of interest" description="Disordered" evidence="1">
    <location>
        <begin position="1"/>
        <end position="25"/>
    </location>
</feature>
<dbReference type="Proteomes" id="UP001176521">
    <property type="component" value="Unassembled WGS sequence"/>
</dbReference>
<sequence length="188" mass="20380">MPGSSETHSPGPSSAQPASKRKRINGDADFSKIGADMLRILQQNPDSIVLELTGDSLARVMRGMPKQAPLLWDAVLAAHKAAQSLSIPSLLTDLLEALAPDSNFTFDVFKKDAKGKWSSAGPSGSAANTVQRVRAWQADRNLHGRLTSRYHEPTALRGIQFYIPGSQAIEVQNRKSSVVTLRAPLERP</sequence>
<evidence type="ECO:0000313" key="3">
    <source>
        <dbReference type="Proteomes" id="UP001176521"/>
    </source>
</evidence>
<feature type="compositionally biased region" description="Polar residues" evidence="1">
    <location>
        <begin position="1"/>
        <end position="17"/>
    </location>
</feature>
<proteinExistence type="predicted"/>
<dbReference type="EMBL" id="JAPDMQ010000865">
    <property type="protein sequence ID" value="KAK0520000.1"/>
    <property type="molecule type" value="Genomic_DNA"/>
</dbReference>
<dbReference type="AlphaFoldDB" id="A0AAN6JH55"/>